<proteinExistence type="predicted"/>
<dbReference type="RefSeq" id="WP_388351003.1">
    <property type="nucleotide sequence ID" value="NZ_JBIAFJ010000028.1"/>
</dbReference>
<gene>
    <name evidence="2" type="ORF">ACFYNZ_26165</name>
</gene>
<sequence length="126" mass="13965">MTDEVGAIIEETEPAILAAATVTLVEGPTFCVSGTSGDMEAEAPQGLFFRDVRVISDRQIRVDGHRPHHLTVLSQDAYSTTFVSLVPTHGAQSELLLERRRYVGEGMREDLRLRNLNTRLMRPDSA</sequence>
<dbReference type="Pfam" id="PF14742">
    <property type="entry name" value="GDE_N_bis"/>
    <property type="match status" value="1"/>
</dbReference>
<evidence type="ECO:0000313" key="3">
    <source>
        <dbReference type="Proteomes" id="UP001601197"/>
    </source>
</evidence>
<accession>A0ABW6KYH1</accession>
<protein>
    <submittedName>
        <fullName evidence="2">Glycogen debranching N-terminal domain-containing protein</fullName>
    </submittedName>
</protein>
<evidence type="ECO:0000259" key="1">
    <source>
        <dbReference type="Pfam" id="PF14742"/>
    </source>
</evidence>
<evidence type="ECO:0000313" key="2">
    <source>
        <dbReference type="EMBL" id="MFE9172911.1"/>
    </source>
</evidence>
<dbReference type="Proteomes" id="UP001601197">
    <property type="component" value="Unassembled WGS sequence"/>
</dbReference>
<feature type="domain" description="Putative glycogen debranching enzyme N-terminal" evidence="1">
    <location>
        <begin position="24"/>
        <end position="119"/>
    </location>
</feature>
<dbReference type="InterPro" id="IPR032856">
    <property type="entry name" value="GDE_N_bis"/>
</dbReference>
<keyword evidence="3" id="KW-1185">Reference proteome</keyword>
<comment type="caution">
    <text evidence="2">The sequence shown here is derived from an EMBL/GenBank/DDBJ whole genome shotgun (WGS) entry which is preliminary data.</text>
</comment>
<reference evidence="2 3" key="1">
    <citation type="submission" date="2024-10" db="EMBL/GenBank/DDBJ databases">
        <title>The Natural Products Discovery Center: Release of the First 8490 Sequenced Strains for Exploring Actinobacteria Biosynthetic Diversity.</title>
        <authorList>
            <person name="Kalkreuter E."/>
            <person name="Kautsar S.A."/>
            <person name="Yang D."/>
            <person name="Bader C.D."/>
            <person name="Teijaro C.N."/>
            <person name="Fluegel L."/>
            <person name="Davis C.M."/>
            <person name="Simpson J.R."/>
            <person name="Lauterbach L."/>
            <person name="Steele A.D."/>
            <person name="Gui C."/>
            <person name="Meng S."/>
            <person name="Li G."/>
            <person name="Viehrig K."/>
            <person name="Ye F."/>
            <person name="Su P."/>
            <person name="Kiefer A.F."/>
            <person name="Nichols A."/>
            <person name="Cepeda A.J."/>
            <person name="Yan W."/>
            <person name="Fan B."/>
            <person name="Jiang Y."/>
            <person name="Adhikari A."/>
            <person name="Zheng C.-J."/>
            <person name="Schuster L."/>
            <person name="Cowan T.M."/>
            <person name="Smanski M.J."/>
            <person name="Chevrette M.G."/>
            <person name="De Carvalho L.P.S."/>
            <person name="Shen B."/>
        </authorList>
    </citation>
    <scope>NUCLEOTIDE SEQUENCE [LARGE SCALE GENOMIC DNA]</scope>
    <source>
        <strain evidence="2 3">NPDC007147</strain>
    </source>
</reference>
<organism evidence="2 3">
    <name type="scientific">Streptomyces kebangsaanensis</name>
    <dbReference type="NCBI Taxonomy" id="864058"/>
    <lineage>
        <taxon>Bacteria</taxon>
        <taxon>Bacillati</taxon>
        <taxon>Actinomycetota</taxon>
        <taxon>Actinomycetes</taxon>
        <taxon>Kitasatosporales</taxon>
        <taxon>Streptomycetaceae</taxon>
        <taxon>Streptomyces</taxon>
    </lineage>
</organism>
<name>A0ABW6KYH1_9ACTN</name>
<dbReference type="EMBL" id="JBIAFJ010000028">
    <property type="protein sequence ID" value="MFE9172911.1"/>
    <property type="molecule type" value="Genomic_DNA"/>
</dbReference>